<gene>
    <name evidence="7" type="ordered locus">AciPR4_2248</name>
</gene>
<feature type="region of interest" description="Disordered" evidence="3">
    <location>
        <begin position="56"/>
        <end position="75"/>
    </location>
</feature>
<dbReference type="KEGG" id="tsa:AciPR4_2248"/>
<dbReference type="GO" id="GO:0009341">
    <property type="term" value="C:beta-galactosidase complex"/>
    <property type="evidence" value="ECO:0007669"/>
    <property type="project" value="InterPro"/>
</dbReference>
<dbReference type="SUPFAM" id="SSF51445">
    <property type="entry name" value="(Trans)glycosidases"/>
    <property type="match status" value="1"/>
</dbReference>
<dbReference type="Gene3D" id="3.20.20.80">
    <property type="entry name" value="Glycosidases"/>
    <property type="match status" value="1"/>
</dbReference>
<dbReference type="AlphaFoldDB" id="E8UX87"/>
<dbReference type="GO" id="GO:0004565">
    <property type="term" value="F:beta-galactosidase activity"/>
    <property type="evidence" value="ECO:0007669"/>
    <property type="project" value="InterPro"/>
</dbReference>
<feature type="domain" description="DUF4832" evidence="6">
    <location>
        <begin position="305"/>
        <end position="444"/>
    </location>
</feature>
<organism evidence="7 8">
    <name type="scientific">Terriglobus saanensis (strain ATCC BAA-1853 / DSM 23119 / SP1PR4)</name>
    <dbReference type="NCBI Taxonomy" id="401053"/>
    <lineage>
        <taxon>Bacteria</taxon>
        <taxon>Pseudomonadati</taxon>
        <taxon>Acidobacteriota</taxon>
        <taxon>Terriglobia</taxon>
        <taxon>Terriglobales</taxon>
        <taxon>Acidobacteriaceae</taxon>
        <taxon>Terriglobus</taxon>
    </lineage>
</organism>
<dbReference type="GO" id="GO:0005975">
    <property type="term" value="P:carbohydrate metabolic process"/>
    <property type="evidence" value="ECO:0007669"/>
    <property type="project" value="InterPro"/>
</dbReference>
<evidence type="ECO:0000313" key="8">
    <source>
        <dbReference type="Proteomes" id="UP000006844"/>
    </source>
</evidence>
<feature type="signal peptide" evidence="4">
    <location>
        <begin position="1"/>
        <end position="21"/>
    </location>
</feature>
<keyword evidence="4" id="KW-0732">Signal</keyword>
<evidence type="ECO:0000256" key="2">
    <source>
        <dbReference type="ARBA" id="ARBA00023295"/>
    </source>
</evidence>
<reference evidence="7 8" key="1">
    <citation type="journal article" date="2012" name="Stand. Genomic Sci.">
        <title>Complete genome sequence of Terriglobus saanensis type strain SP1PR4(T), an Acidobacteria from tundra soil.</title>
        <authorList>
            <person name="Rawat S.R."/>
            <person name="Mannisto M.K."/>
            <person name="Starovoytov V."/>
            <person name="Goodwin L."/>
            <person name="Nolan M."/>
            <person name="Hauser L."/>
            <person name="Land M."/>
            <person name="Davenport K.W."/>
            <person name="Woyke T."/>
            <person name="Haggblom M.M."/>
        </authorList>
    </citation>
    <scope>NUCLEOTIDE SEQUENCE</scope>
    <source>
        <strain evidence="8">ATCC BAA-1853 / DSM 23119 / SP1PR4</strain>
    </source>
</reference>
<evidence type="ECO:0000256" key="3">
    <source>
        <dbReference type="SAM" id="MobiDB-lite"/>
    </source>
</evidence>
<dbReference type="Pfam" id="PF16116">
    <property type="entry name" value="DUF4832"/>
    <property type="match status" value="1"/>
</dbReference>
<dbReference type="OrthoDB" id="9761426at2"/>
<evidence type="ECO:0000256" key="1">
    <source>
        <dbReference type="ARBA" id="ARBA00022801"/>
    </source>
</evidence>
<dbReference type="STRING" id="401053.AciPR4_2248"/>
<dbReference type="HOGENOM" id="CLU_040419_0_0_0"/>
<dbReference type="Pfam" id="PF02449">
    <property type="entry name" value="Glyco_hydro_42"/>
    <property type="match status" value="1"/>
</dbReference>
<dbReference type="InterPro" id="IPR032267">
    <property type="entry name" value="DUF4832"/>
</dbReference>
<accession>E8UX87</accession>
<dbReference type="InterPro" id="IPR013529">
    <property type="entry name" value="Glyco_hydro_42_N"/>
</dbReference>
<protein>
    <recommendedName>
        <fullName evidence="9">DUF4832 domain-containing protein</fullName>
    </recommendedName>
</protein>
<feature type="domain" description="Glycoside hydrolase family 42 N-terminal" evidence="5">
    <location>
        <begin position="90"/>
        <end position="194"/>
    </location>
</feature>
<dbReference type="Proteomes" id="UP000006844">
    <property type="component" value="Chromosome"/>
</dbReference>
<evidence type="ECO:0000259" key="5">
    <source>
        <dbReference type="Pfam" id="PF02449"/>
    </source>
</evidence>
<name>E8UX87_TERSS</name>
<dbReference type="EMBL" id="CP002467">
    <property type="protein sequence ID" value="ADV83050.1"/>
    <property type="molecule type" value="Genomic_DNA"/>
</dbReference>
<evidence type="ECO:0008006" key="9">
    <source>
        <dbReference type="Google" id="ProtNLM"/>
    </source>
</evidence>
<keyword evidence="8" id="KW-1185">Reference proteome</keyword>
<feature type="chain" id="PRO_5003232789" description="DUF4832 domain-containing protein" evidence="4">
    <location>
        <begin position="22"/>
        <end position="473"/>
    </location>
</feature>
<dbReference type="eggNOG" id="COG1874">
    <property type="taxonomic scope" value="Bacteria"/>
</dbReference>
<evidence type="ECO:0000313" key="7">
    <source>
        <dbReference type="EMBL" id="ADV83050.1"/>
    </source>
</evidence>
<evidence type="ECO:0000259" key="6">
    <source>
        <dbReference type="Pfam" id="PF16116"/>
    </source>
</evidence>
<keyword evidence="2" id="KW-0326">Glycosidase</keyword>
<sequence>MKSTLCLALLISAVALGSATAQKKTTVVRPREISDVLFNPGMGITTFQRFNGQEPNPPLKWSEMGPVTKLPPAKTKPDFPDTTISYCRWYWDTIEPEHGKFRWDIIDLALSEARAHGQRLAIRLMPYDEDGLAPLPKWYRESGAKRANKTDDKDGKTWQPDFNDSLYLKYWGELVAEAGKRYNGNPALDTVDISSVGYWGEGWSPYMASLSSQKALIDIWIDAFPDTLLLMNFDEPQALAYGTQKGAGWRLDCLGDMRLSSQSPDFQPEMLDVYPQQIVRTGIQEVWRHRPISLETCWTPSGWKAEGFDVSYILDQALRWHITSLNVKSSPIPSAWKTQFDAFQKKMGYRFVLRRLEYPTAVNAGSMMPVHMWWLNAGVAPIYRDYKLALHLQSSAGNAILQVPATLTEWLPGDAVVDQSLYIPEDLPPGTYKVRVGILDPQSGKPAIRLGIEGRQEDGWYDLGTVVVIGNAN</sequence>
<dbReference type="InterPro" id="IPR017853">
    <property type="entry name" value="GH"/>
</dbReference>
<evidence type="ECO:0000256" key="4">
    <source>
        <dbReference type="SAM" id="SignalP"/>
    </source>
</evidence>
<dbReference type="RefSeq" id="WP_013568783.1">
    <property type="nucleotide sequence ID" value="NC_014963.1"/>
</dbReference>
<keyword evidence="1" id="KW-0378">Hydrolase</keyword>
<proteinExistence type="predicted"/>